<gene>
    <name evidence="3" type="ORF">NK6_3029</name>
</gene>
<protein>
    <submittedName>
        <fullName evidence="3">Dehydrogenase</fullName>
    </submittedName>
</protein>
<dbReference type="PANTHER" id="PTHR24321">
    <property type="entry name" value="DEHYDROGENASES, SHORT CHAIN"/>
    <property type="match status" value="1"/>
</dbReference>
<evidence type="ECO:0000313" key="4">
    <source>
        <dbReference type="Proteomes" id="UP000063308"/>
    </source>
</evidence>
<organism evidence="3 4">
    <name type="scientific">Bradyrhizobium diazoefficiens</name>
    <dbReference type="NCBI Taxonomy" id="1355477"/>
    <lineage>
        <taxon>Bacteria</taxon>
        <taxon>Pseudomonadati</taxon>
        <taxon>Pseudomonadota</taxon>
        <taxon>Alphaproteobacteria</taxon>
        <taxon>Hyphomicrobiales</taxon>
        <taxon>Nitrobacteraceae</taxon>
        <taxon>Bradyrhizobium</taxon>
    </lineage>
</organism>
<accession>A0A0E4FUH8</accession>
<name>A0A0E4FUH8_9BRAD</name>
<dbReference type="EMBL" id="AP014685">
    <property type="protein sequence ID" value="BAR56209.1"/>
    <property type="molecule type" value="Genomic_DNA"/>
</dbReference>
<dbReference type="GO" id="GO:0016491">
    <property type="term" value="F:oxidoreductase activity"/>
    <property type="evidence" value="ECO:0007669"/>
    <property type="project" value="UniProtKB-KW"/>
</dbReference>
<dbReference type="InterPro" id="IPR002347">
    <property type="entry name" value="SDR_fam"/>
</dbReference>
<proteinExistence type="inferred from homology"/>
<sequence>MGISYVTYGTSKAAMNQMTRTTAIEFARHHVRVNAILPGLMKTPMVEHSAGLAASYAKGDVEAMWRARDAQVPMGHMGDAFDVANAALFLASDESKYVTGIELVVDGGITCKAGA</sequence>
<dbReference type="Pfam" id="PF13561">
    <property type="entry name" value="adh_short_C2"/>
    <property type="match status" value="1"/>
</dbReference>
<dbReference type="PRINTS" id="PR00081">
    <property type="entry name" value="GDHRDH"/>
</dbReference>
<dbReference type="InterPro" id="IPR036291">
    <property type="entry name" value="NAD(P)-bd_dom_sf"/>
</dbReference>
<dbReference type="SUPFAM" id="SSF51735">
    <property type="entry name" value="NAD(P)-binding Rossmann-fold domains"/>
    <property type="match status" value="1"/>
</dbReference>
<evidence type="ECO:0000256" key="2">
    <source>
        <dbReference type="ARBA" id="ARBA00023002"/>
    </source>
</evidence>
<dbReference type="Gene3D" id="3.40.50.720">
    <property type="entry name" value="NAD(P)-binding Rossmann-like Domain"/>
    <property type="match status" value="1"/>
</dbReference>
<dbReference type="CDD" id="cd05233">
    <property type="entry name" value="SDR_c"/>
    <property type="match status" value="1"/>
</dbReference>
<dbReference type="PANTHER" id="PTHR24321:SF15">
    <property type="entry name" value="OXIDOREDUCTASE UCPA"/>
    <property type="match status" value="1"/>
</dbReference>
<keyword evidence="2" id="KW-0560">Oxidoreductase</keyword>
<comment type="similarity">
    <text evidence="1">Belongs to the short-chain dehydrogenases/reductases (SDR) family.</text>
</comment>
<reference evidence="3 4" key="1">
    <citation type="submission" date="2014-11" db="EMBL/GenBank/DDBJ databases">
        <title>Symbiosis island explosion on the genome of extra-slow-growing strains of soybean bradyrhizobia with massive insertion sequences.</title>
        <authorList>
            <person name="Iida T."/>
            <person name="Minamisawa K."/>
        </authorList>
    </citation>
    <scope>NUCLEOTIDE SEQUENCE [LARGE SCALE GENOMIC DNA]</scope>
    <source>
        <strain evidence="3 4">NK6</strain>
    </source>
</reference>
<dbReference type="Proteomes" id="UP000063308">
    <property type="component" value="Chromosome"/>
</dbReference>
<dbReference type="AlphaFoldDB" id="A0A0E4FUH8"/>
<evidence type="ECO:0000256" key="1">
    <source>
        <dbReference type="ARBA" id="ARBA00006484"/>
    </source>
</evidence>
<evidence type="ECO:0000313" key="3">
    <source>
        <dbReference type="EMBL" id="BAR56209.1"/>
    </source>
</evidence>